<reference evidence="3" key="1">
    <citation type="submission" date="2021-04" db="EMBL/GenBank/DDBJ databases">
        <title>Genome based classification of Actinospica acidithermotolerans sp. nov., an actinobacterium isolated from an Indonesian hot spring.</title>
        <authorList>
            <person name="Kusuma A.B."/>
            <person name="Putra K.E."/>
            <person name="Nafisah S."/>
            <person name="Loh J."/>
            <person name="Nouioui I."/>
            <person name="Goodfellow M."/>
        </authorList>
    </citation>
    <scope>NUCLEOTIDE SEQUENCE</scope>
    <source>
        <strain evidence="3">MGRD01-02</strain>
    </source>
</reference>
<evidence type="ECO:0008006" key="5">
    <source>
        <dbReference type="Google" id="ProtNLM"/>
    </source>
</evidence>
<protein>
    <recommendedName>
        <fullName evidence="5">ATP-binding protein</fullName>
    </recommendedName>
</protein>
<dbReference type="EMBL" id="JAGSOH010000048">
    <property type="protein sequence ID" value="MBR7828062.1"/>
    <property type="molecule type" value="Genomic_DNA"/>
</dbReference>
<feature type="chain" id="PRO_5036814803" description="ATP-binding protein" evidence="2">
    <location>
        <begin position="39"/>
        <end position="249"/>
    </location>
</feature>
<evidence type="ECO:0000256" key="1">
    <source>
        <dbReference type="SAM" id="MobiDB-lite"/>
    </source>
</evidence>
<name>A0A941EB84_9ACTN</name>
<dbReference type="AlphaFoldDB" id="A0A941EB84"/>
<evidence type="ECO:0000313" key="4">
    <source>
        <dbReference type="Proteomes" id="UP000676325"/>
    </source>
</evidence>
<organism evidence="3 4">
    <name type="scientific">Actinospica acidithermotolerans</name>
    <dbReference type="NCBI Taxonomy" id="2828514"/>
    <lineage>
        <taxon>Bacteria</taxon>
        <taxon>Bacillati</taxon>
        <taxon>Actinomycetota</taxon>
        <taxon>Actinomycetes</taxon>
        <taxon>Catenulisporales</taxon>
        <taxon>Actinospicaceae</taxon>
        <taxon>Actinospica</taxon>
    </lineage>
</organism>
<proteinExistence type="predicted"/>
<gene>
    <name evidence="3" type="ORF">KDK95_17225</name>
</gene>
<comment type="caution">
    <text evidence="3">The sequence shown here is derived from an EMBL/GenBank/DDBJ whole genome shotgun (WGS) entry which is preliminary data.</text>
</comment>
<keyword evidence="4" id="KW-1185">Reference proteome</keyword>
<keyword evidence="2" id="KW-0732">Signal</keyword>
<sequence length="249" mass="23423">MAGKHRKPTRGTARNLAAGAAVITAGALPLAAAGSAFADSPISVPVHATSPLGANSVSGPATGVLPIAGSLTGEAASSLGAAGLQNGLAGGLSTPGQTRSARSADDAGAESADLSAKATQLAEQLAASTPVSGLTPEGGVVHEVVPGLAGEPSQLVPSTLQGGAVGTLTNGFGAKGMELTSGVVGHAAPVVAQLKQAGVPTVGDMTAALSHSQVPDLGTVGDVTGAVPVSAMLGNDSPVLGTVGAASGL</sequence>
<evidence type="ECO:0000256" key="2">
    <source>
        <dbReference type="SAM" id="SignalP"/>
    </source>
</evidence>
<dbReference type="RefSeq" id="WP_212519203.1">
    <property type="nucleotide sequence ID" value="NZ_JAGSOH010000048.1"/>
</dbReference>
<feature type="signal peptide" evidence="2">
    <location>
        <begin position="1"/>
        <end position="38"/>
    </location>
</feature>
<dbReference type="Proteomes" id="UP000676325">
    <property type="component" value="Unassembled WGS sequence"/>
</dbReference>
<evidence type="ECO:0000313" key="3">
    <source>
        <dbReference type="EMBL" id="MBR7828062.1"/>
    </source>
</evidence>
<feature type="region of interest" description="Disordered" evidence="1">
    <location>
        <begin position="90"/>
        <end position="115"/>
    </location>
</feature>
<accession>A0A941EB84</accession>